<organism evidence="2 3">
    <name type="scientific">Williamsia serinedens</name>
    <dbReference type="NCBI Taxonomy" id="391736"/>
    <lineage>
        <taxon>Bacteria</taxon>
        <taxon>Bacillati</taxon>
        <taxon>Actinomycetota</taxon>
        <taxon>Actinomycetes</taxon>
        <taxon>Mycobacteriales</taxon>
        <taxon>Nocardiaceae</taxon>
        <taxon>Williamsia</taxon>
    </lineage>
</organism>
<keyword evidence="1" id="KW-0812">Transmembrane</keyword>
<feature type="transmembrane region" description="Helical" evidence="1">
    <location>
        <begin position="12"/>
        <end position="34"/>
    </location>
</feature>
<gene>
    <name evidence="2" type="ORF">LX12_000571</name>
</gene>
<evidence type="ECO:0000256" key="1">
    <source>
        <dbReference type="SAM" id="Phobius"/>
    </source>
</evidence>
<name>A0ABT1GWP1_9NOCA</name>
<dbReference type="Proteomes" id="UP001205740">
    <property type="component" value="Unassembled WGS sequence"/>
</dbReference>
<evidence type="ECO:0000313" key="3">
    <source>
        <dbReference type="Proteomes" id="UP001205740"/>
    </source>
</evidence>
<feature type="transmembrane region" description="Helical" evidence="1">
    <location>
        <begin position="71"/>
        <end position="97"/>
    </location>
</feature>
<keyword evidence="3" id="KW-1185">Reference proteome</keyword>
<feature type="transmembrane region" description="Helical" evidence="1">
    <location>
        <begin position="104"/>
        <end position="128"/>
    </location>
</feature>
<dbReference type="EMBL" id="JAMTCG010000001">
    <property type="protein sequence ID" value="MCP2159407.1"/>
    <property type="molecule type" value="Genomic_DNA"/>
</dbReference>
<sequence length="205" mass="21839">MFETFLSVRLTLRTLVGILVVTGVTVGVLGAVGWRYATRRLVVIADPPPTPPGSTGLVFTGPLNVVAGPQWWPGLLLLPATGIVVATAVGTLVWALLTLRSGPWATWLTLASAATATGICVAIATLWLTDERRPAVLVRTEEGSDAGATTTPLTEGLWDREWAPIGLWFPVVGILVALVITAALYGIHLLAQRTSRPRFEPRDNT</sequence>
<reference evidence="2 3" key="1">
    <citation type="submission" date="2022-06" db="EMBL/GenBank/DDBJ databases">
        <title>Genomic Encyclopedia of Archaeal and Bacterial Type Strains, Phase II (KMG-II): from individual species to whole genera.</title>
        <authorList>
            <person name="Goeker M."/>
        </authorList>
    </citation>
    <scope>NUCLEOTIDE SEQUENCE [LARGE SCALE GENOMIC DNA]</scope>
    <source>
        <strain evidence="2 3">DSM 45037</strain>
    </source>
</reference>
<evidence type="ECO:0000313" key="2">
    <source>
        <dbReference type="EMBL" id="MCP2159407.1"/>
    </source>
</evidence>
<comment type="caution">
    <text evidence="2">The sequence shown here is derived from an EMBL/GenBank/DDBJ whole genome shotgun (WGS) entry which is preliminary data.</text>
</comment>
<accession>A0ABT1GWP1</accession>
<keyword evidence="1" id="KW-1133">Transmembrane helix</keyword>
<keyword evidence="1" id="KW-0472">Membrane</keyword>
<proteinExistence type="predicted"/>
<feature type="transmembrane region" description="Helical" evidence="1">
    <location>
        <begin position="167"/>
        <end position="191"/>
    </location>
</feature>
<protein>
    <submittedName>
        <fullName evidence="2">Uncharacterized protein</fullName>
    </submittedName>
</protein>